<protein>
    <submittedName>
        <fullName evidence="3">Uncharacterized protein</fullName>
    </submittedName>
</protein>
<feature type="region of interest" description="Disordered" evidence="2">
    <location>
        <begin position="138"/>
        <end position="178"/>
    </location>
</feature>
<evidence type="ECO:0000313" key="3">
    <source>
        <dbReference type="EMBL" id="KAG5568027.1"/>
    </source>
</evidence>
<dbReference type="AlphaFoldDB" id="A0A9J5VXW9"/>
<evidence type="ECO:0000256" key="1">
    <source>
        <dbReference type="SAM" id="Coils"/>
    </source>
</evidence>
<keyword evidence="4" id="KW-1185">Reference proteome</keyword>
<evidence type="ECO:0000313" key="4">
    <source>
        <dbReference type="Proteomes" id="UP000824120"/>
    </source>
</evidence>
<name>A0A9J5VXW9_SOLCO</name>
<sequence>MSSSEEEYTYCHIGQPCDNKDKNEFYQLYSQFKDLNINVISNDNWVEMLRMIDDPTLSTSTSNTRIPKENPAHNNAYTMAEVKRQLKLRSQRDHIPTTIQDLVEEINNLKKEISSLKNHNMILDERITYIENKDNNHGKQVRVEGNPPDILEEGVMRPSGSSSSIRGRGRGRGKTPMGRNNILAQIRNQKLIASNITEAYTSTSGINTEHLMYKEFMNFIQSRQHHMLSQLINTECIIMTIGSAEFQHFYQTNTKKVYNFSKFIVKKIFTTEEWGVSTMKEM</sequence>
<evidence type="ECO:0000256" key="2">
    <source>
        <dbReference type="SAM" id="MobiDB-lite"/>
    </source>
</evidence>
<reference evidence="3" key="1">
    <citation type="submission" date="2020-09" db="EMBL/GenBank/DDBJ databases">
        <title>De no assembly of potato wild relative species, Solanum commersonii.</title>
        <authorList>
            <person name="Cho K."/>
        </authorList>
    </citation>
    <scope>NUCLEOTIDE SEQUENCE</scope>
    <source>
        <strain evidence="3">LZ3.2</strain>
        <tissue evidence="3">Leaf</tissue>
    </source>
</reference>
<organism evidence="3 4">
    <name type="scientific">Solanum commersonii</name>
    <name type="common">Commerson's wild potato</name>
    <name type="synonym">Commerson's nightshade</name>
    <dbReference type="NCBI Taxonomy" id="4109"/>
    <lineage>
        <taxon>Eukaryota</taxon>
        <taxon>Viridiplantae</taxon>
        <taxon>Streptophyta</taxon>
        <taxon>Embryophyta</taxon>
        <taxon>Tracheophyta</taxon>
        <taxon>Spermatophyta</taxon>
        <taxon>Magnoliopsida</taxon>
        <taxon>eudicotyledons</taxon>
        <taxon>Gunneridae</taxon>
        <taxon>Pentapetalae</taxon>
        <taxon>asterids</taxon>
        <taxon>lamiids</taxon>
        <taxon>Solanales</taxon>
        <taxon>Solanaceae</taxon>
        <taxon>Solanoideae</taxon>
        <taxon>Solaneae</taxon>
        <taxon>Solanum</taxon>
    </lineage>
</organism>
<dbReference type="EMBL" id="JACXVP010000275">
    <property type="protein sequence ID" value="KAG5568027.1"/>
    <property type="molecule type" value="Genomic_DNA"/>
</dbReference>
<feature type="coiled-coil region" evidence="1">
    <location>
        <begin position="99"/>
        <end position="126"/>
    </location>
</feature>
<gene>
    <name evidence="3" type="ORF">H5410_064955</name>
</gene>
<proteinExistence type="predicted"/>
<keyword evidence="1" id="KW-0175">Coiled coil</keyword>
<dbReference type="Proteomes" id="UP000824120">
    <property type="component" value="Unassembled WGS sequence"/>
</dbReference>
<dbReference type="OrthoDB" id="1743486at2759"/>
<comment type="caution">
    <text evidence="3">The sequence shown here is derived from an EMBL/GenBank/DDBJ whole genome shotgun (WGS) entry which is preliminary data.</text>
</comment>
<feature type="compositionally biased region" description="Low complexity" evidence="2">
    <location>
        <begin position="157"/>
        <end position="166"/>
    </location>
</feature>
<accession>A0A9J5VXW9</accession>